<dbReference type="PANTHER" id="PTHR37852">
    <property type="entry name" value="YALI0B21208P"/>
    <property type="match status" value="1"/>
</dbReference>
<reference evidence="1 2" key="1">
    <citation type="journal article" date="2012" name="Eukaryot. Cell">
        <title>Draft genome sequence of Wickerhamomyces ciferrii NRRL Y-1031 F-60-10.</title>
        <authorList>
            <person name="Schneider J."/>
            <person name="Andrea H."/>
            <person name="Blom J."/>
            <person name="Jaenicke S."/>
            <person name="Ruckert C."/>
            <person name="Schorsch C."/>
            <person name="Szczepanowski R."/>
            <person name="Farwick M."/>
            <person name="Goesmann A."/>
            <person name="Puhler A."/>
            <person name="Schaffer S."/>
            <person name="Tauch A."/>
            <person name="Kohler T."/>
            <person name="Brinkrolf K."/>
        </authorList>
    </citation>
    <scope>NUCLEOTIDE SEQUENCE [LARGE SCALE GENOMIC DNA]</scope>
    <source>
        <strain evidence="2">ATCC 14091 / BCRC 22168 / CBS 111 / JCM 3599 / NBRC 0793 / NRRL Y-1031 F-60-10</strain>
    </source>
</reference>
<keyword evidence="2" id="KW-1185">Reference proteome</keyword>
<sequence length="189" mass="21739">MSTPEELDKERVWDEFHRANQNQRLHLHPIPRLTAFGFVSGITGFINGARTEYKNTGLRFLAENSHRLPKTKGNWYFYYKRRNYVCLTESIRGGLRNAFKYSSMIVGLFSIEAGLDKIRGKIDMLNTMGATIGSGYVYAKYYKLSSHGVSRMVKNGVFIGLLFGGIQDILYYLRNGELWYINGHQKFTA</sequence>
<gene>
    <name evidence="1" type="ORF">BN7_6656</name>
</gene>
<dbReference type="Proteomes" id="UP000009328">
    <property type="component" value="Unassembled WGS sequence"/>
</dbReference>
<dbReference type="EMBL" id="CAIF01000301">
    <property type="protein sequence ID" value="CCH47047.1"/>
    <property type="molecule type" value="Genomic_DNA"/>
</dbReference>
<evidence type="ECO:0000313" key="2">
    <source>
        <dbReference type="Proteomes" id="UP000009328"/>
    </source>
</evidence>
<dbReference type="HOGENOM" id="CLU_085417_0_2_1"/>
<organism evidence="1 2">
    <name type="scientific">Wickerhamomyces ciferrii (strain ATCC 14091 / BCRC 22168 / CBS 111 / JCM 3599 / NBRC 0793 / NRRL Y-1031 F-60-10)</name>
    <name type="common">Yeast</name>
    <name type="synonym">Pichia ciferrii</name>
    <dbReference type="NCBI Taxonomy" id="1206466"/>
    <lineage>
        <taxon>Eukaryota</taxon>
        <taxon>Fungi</taxon>
        <taxon>Dikarya</taxon>
        <taxon>Ascomycota</taxon>
        <taxon>Saccharomycotina</taxon>
        <taxon>Saccharomycetes</taxon>
        <taxon>Phaffomycetales</taxon>
        <taxon>Wickerhamomycetaceae</taxon>
        <taxon>Wickerhamomyces</taxon>
    </lineage>
</organism>
<comment type="caution">
    <text evidence="1">The sequence shown here is derived from an EMBL/GenBank/DDBJ whole genome shotgun (WGS) entry which is preliminary data.</text>
</comment>
<evidence type="ECO:0000313" key="1">
    <source>
        <dbReference type="EMBL" id="CCH47047.1"/>
    </source>
</evidence>
<dbReference type="STRING" id="1206466.K0KY96"/>
<dbReference type="AlphaFoldDB" id="K0KY96"/>
<protein>
    <submittedName>
        <fullName evidence="1">Uncharacterized protein</fullName>
    </submittedName>
</protein>
<dbReference type="PANTHER" id="PTHR37852:SF1">
    <property type="entry name" value="HIG1 DOMAIN-CONTAINING PROTEIN"/>
    <property type="match status" value="1"/>
</dbReference>
<name>K0KY96_WICCF</name>
<dbReference type="eggNOG" id="ENOG502S3TP">
    <property type="taxonomic scope" value="Eukaryota"/>
</dbReference>
<accession>K0KY96</accession>
<proteinExistence type="predicted"/>
<dbReference type="InParanoid" id="K0KY96"/>